<organism evidence="11 12">
    <name type="scientific">Stutzerimonas kirkiae</name>
    <dbReference type="NCBI Taxonomy" id="2211392"/>
    <lineage>
        <taxon>Bacteria</taxon>
        <taxon>Pseudomonadati</taxon>
        <taxon>Pseudomonadota</taxon>
        <taxon>Gammaproteobacteria</taxon>
        <taxon>Pseudomonadales</taxon>
        <taxon>Pseudomonadaceae</taxon>
        <taxon>Stutzerimonas</taxon>
    </lineage>
</organism>
<evidence type="ECO:0000259" key="9">
    <source>
        <dbReference type="Pfam" id="PF02687"/>
    </source>
</evidence>
<reference evidence="11 12" key="1">
    <citation type="submission" date="2018-06" db="EMBL/GenBank/DDBJ databases">
        <title>Three novel Pseudomonas species isolated from symptomatic oak.</title>
        <authorList>
            <person name="Bueno-Gonzalez V."/>
            <person name="Brady C."/>
        </authorList>
    </citation>
    <scope>NUCLEOTIDE SEQUENCE [LARGE SCALE GENOMIC DNA]</scope>
    <source>
        <strain evidence="11 12">P17C</strain>
    </source>
</reference>
<protein>
    <submittedName>
        <fullName evidence="11">Lipoprotein-releasing ABC transporter permease subunit</fullName>
    </submittedName>
</protein>
<keyword evidence="4" id="KW-1003">Cell membrane</keyword>
<evidence type="ECO:0000256" key="6">
    <source>
        <dbReference type="ARBA" id="ARBA00022989"/>
    </source>
</evidence>
<dbReference type="GO" id="GO:0098797">
    <property type="term" value="C:plasma membrane protein complex"/>
    <property type="evidence" value="ECO:0007669"/>
    <property type="project" value="TreeGrafter"/>
</dbReference>
<feature type="transmembrane region" description="Helical" evidence="8">
    <location>
        <begin position="21"/>
        <end position="48"/>
    </location>
</feature>
<proteinExistence type="inferred from homology"/>
<keyword evidence="5 8" id="KW-0812">Transmembrane</keyword>
<evidence type="ECO:0000256" key="5">
    <source>
        <dbReference type="ARBA" id="ARBA00022692"/>
    </source>
</evidence>
<dbReference type="OrthoDB" id="9808461at2"/>
<evidence type="ECO:0000256" key="1">
    <source>
        <dbReference type="ARBA" id="ARBA00004651"/>
    </source>
</evidence>
<dbReference type="InterPro" id="IPR011925">
    <property type="entry name" value="LolCE_TM"/>
</dbReference>
<evidence type="ECO:0000256" key="4">
    <source>
        <dbReference type="ARBA" id="ARBA00022475"/>
    </source>
</evidence>
<evidence type="ECO:0000259" key="10">
    <source>
        <dbReference type="Pfam" id="PF12704"/>
    </source>
</evidence>
<dbReference type="NCBIfam" id="TIGR02212">
    <property type="entry name" value="lolCE"/>
    <property type="match status" value="1"/>
</dbReference>
<evidence type="ECO:0000256" key="2">
    <source>
        <dbReference type="ARBA" id="ARBA00005236"/>
    </source>
</evidence>
<comment type="subcellular location">
    <subcellularLocation>
        <location evidence="1">Cell membrane</location>
        <topology evidence="1">Multi-pass membrane protein</topology>
    </subcellularLocation>
</comment>
<evidence type="ECO:0000313" key="11">
    <source>
        <dbReference type="EMBL" id="TBU97739.1"/>
    </source>
</evidence>
<dbReference type="InterPro" id="IPR051447">
    <property type="entry name" value="Lipoprotein-release_system"/>
</dbReference>
<evidence type="ECO:0000313" key="12">
    <source>
        <dbReference type="Proteomes" id="UP000292639"/>
    </source>
</evidence>
<dbReference type="RefSeq" id="WP_131183500.1">
    <property type="nucleotide sequence ID" value="NZ_QJUO01000004.1"/>
</dbReference>
<dbReference type="EMBL" id="QJUP01000008">
    <property type="protein sequence ID" value="TBU97739.1"/>
    <property type="molecule type" value="Genomic_DNA"/>
</dbReference>
<keyword evidence="7 8" id="KW-0472">Membrane</keyword>
<feature type="transmembrane region" description="Helical" evidence="8">
    <location>
        <begin position="384"/>
        <end position="404"/>
    </location>
</feature>
<keyword evidence="11" id="KW-0449">Lipoprotein</keyword>
<feature type="domain" description="MacB-like periplasmic core" evidence="10">
    <location>
        <begin position="27"/>
        <end position="243"/>
    </location>
</feature>
<dbReference type="InterPro" id="IPR003838">
    <property type="entry name" value="ABC3_permease_C"/>
</dbReference>
<comment type="caution">
    <text evidence="11">The sequence shown here is derived from an EMBL/GenBank/DDBJ whole genome shotgun (WGS) entry which is preliminary data.</text>
</comment>
<evidence type="ECO:0000256" key="7">
    <source>
        <dbReference type="ARBA" id="ARBA00023136"/>
    </source>
</evidence>
<keyword evidence="3" id="KW-0813">Transport</keyword>
<gene>
    <name evidence="11" type="ORF">DNJ96_07760</name>
</gene>
<dbReference type="Pfam" id="PF02687">
    <property type="entry name" value="FtsX"/>
    <property type="match status" value="1"/>
</dbReference>
<sequence>MFRPLSLFIGGRYTRAKRRNHFISFISLTSMIGLALGVLAMIMVLSVMNGFQREMSSRILGMIPHAMLLGDGPLDDWRALAARVEGSPEVLGAAPITQLEGMLSFKGSMQPIQIDGIEPDAQAAVSSLGDKLVGGRLQDLRAGEYGVIIGAMSARRFGLSLGDKLTLIVPEASATAGGVTPRMQRLNVVGVFRVGAEIDGSLAFIHRADAAQILRWQPEQVQAVRLRLADLYRAPQVARQLAEQLSADAGEGYRAEDWSLTQGSLFSAMKMEKTMIGLLLLLIVAVAAFNIIATLIMVVADKRGDIAILRTLGATPRQIMAIFMVQGSIIGCTGTLIGTLLGVLGALNVSALVGWLEAVSGRQVFSSDAYYISTLPSELQWADVLLVTLAAMLLSFLATLYPAWRAAQTQPAEALRYE</sequence>
<feature type="transmembrane region" description="Helical" evidence="8">
    <location>
        <begin position="275"/>
        <end position="300"/>
    </location>
</feature>
<feature type="transmembrane region" description="Helical" evidence="8">
    <location>
        <begin position="321"/>
        <end position="347"/>
    </location>
</feature>
<comment type="similarity">
    <text evidence="2">Belongs to the ABC-4 integral membrane protein family. LolC/E subfamily.</text>
</comment>
<keyword evidence="12" id="KW-1185">Reference proteome</keyword>
<dbReference type="AlphaFoldDB" id="A0A4Q9RBW1"/>
<keyword evidence="6 8" id="KW-1133">Transmembrane helix</keyword>
<dbReference type="PANTHER" id="PTHR30489">
    <property type="entry name" value="LIPOPROTEIN-RELEASING SYSTEM TRANSMEMBRANE PROTEIN LOLE"/>
    <property type="match status" value="1"/>
</dbReference>
<dbReference type="Pfam" id="PF12704">
    <property type="entry name" value="MacB_PCD"/>
    <property type="match status" value="1"/>
</dbReference>
<name>A0A4Q9RBW1_9GAMM</name>
<evidence type="ECO:0000256" key="3">
    <source>
        <dbReference type="ARBA" id="ARBA00022448"/>
    </source>
</evidence>
<dbReference type="GO" id="GO:0042953">
    <property type="term" value="P:lipoprotein transport"/>
    <property type="evidence" value="ECO:0007669"/>
    <property type="project" value="InterPro"/>
</dbReference>
<evidence type="ECO:0000256" key="8">
    <source>
        <dbReference type="SAM" id="Phobius"/>
    </source>
</evidence>
<dbReference type="PANTHER" id="PTHR30489:SF0">
    <property type="entry name" value="LIPOPROTEIN-RELEASING SYSTEM TRANSMEMBRANE PROTEIN LOLE"/>
    <property type="match status" value="1"/>
</dbReference>
<feature type="domain" description="ABC3 transporter permease C-terminal" evidence="9">
    <location>
        <begin position="278"/>
        <end position="411"/>
    </location>
</feature>
<dbReference type="Proteomes" id="UP000292639">
    <property type="component" value="Unassembled WGS sequence"/>
</dbReference>
<dbReference type="InterPro" id="IPR025857">
    <property type="entry name" value="MacB_PCD"/>
</dbReference>
<accession>A0A4Q9RBW1</accession>
<dbReference type="GO" id="GO:0044874">
    <property type="term" value="P:lipoprotein localization to outer membrane"/>
    <property type="evidence" value="ECO:0007669"/>
    <property type="project" value="TreeGrafter"/>
</dbReference>